<accession>A0A9X1VET6</accession>
<name>A0A9X1VET6_9BACT</name>
<dbReference type="Pfam" id="PF12728">
    <property type="entry name" value="HTH_17"/>
    <property type="match status" value="1"/>
</dbReference>
<organism evidence="2 3">
    <name type="scientific">Hymenobacter cyanobacteriorum</name>
    <dbReference type="NCBI Taxonomy" id="2926463"/>
    <lineage>
        <taxon>Bacteria</taxon>
        <taxon>Pseudomonadati</taxon>
        <taxon>Bacteroidota</taxon>
        <taxon>Cytophagia</taxon>
        <taxon>Cytophagales</taxon>
        <taxon>Hymenobacteraceae</taxon>
        <taxon>Hymenobacter</taxon>
    </lineage>
</organism>
<feature type="domain" description="Helix-turn-helix" evidence="1">
    <location>
        <begin position="45"/>
        <end position="87"/>
    </location>
</feature>
<dbReference type="AlphaFoldDB" id="A0A9X1VET6"/>
<protein>
    <submittedName>
        <fullName evidence="2">Helix-turn-helix domain-containing protein</fullName>
    </submittedName>
</protein>
<sequence length="108" mass="11828">MLATIITQGVGYPQLLDDLRAIIRHEVGLAQVSGASSATEAEQELLTVRQAAALLDVCVATIHEWKRRGLLAYTRLGGRVYLKKVEVLNAGTRCRRSEKVGRERVGNA</sequence>
<comment type="caution">
    <text evidence="2">The sequence shown here is derived from an EMBL/GenBank/DDBJ whole genome shotgun (WGS) entry which is preliminary data.</text>
</comment>
<keyword evidence="3" id="KW-1185">Reference proteome</keyword>
<dbReference type="EMBL" id="JALBGC010000003">
    <property type="protein sequence ID" value="MCI1187864.1"/>
    <property type="molecule type" value="Genomic_DNA"/>
</dbReference>
<proteinExistence type="predicted"/>
<dbReference type="InterPro" id="IPR009061">
    <property type="entry name" value="DNA-bd_dom_put_sf"/>
</dbReference>
<reference evidence="2" key="1">
    <citation type="submission" date="2022-03" db="EMBL/GenBank/DDBJ databases">
        <title>Bacterial whole genome sequence for Hymenobacter sp. DH14.</title>
        <authorList>
            <person name="Le V."/>
        </authorList>
    </citation>
    <scope>NUCLEOTIDE SEQUENCE</scope>
    <source>
        <strain evidence="2">DH14</strain>
    </source>
</reference>
<dbReference type="InterPro" id="IPR041657">
    <property type="entry name" value="HTH_17"/>
</dbReference>
<dbReference type="RefSeq" id="WP_241936137.1">
    <property type="nucleotide sequence ID" value="NZ_JALBGC010000003.1"/>
</dbReference>
<evidence type="ECO:0000313" key="3">
    <source>
        <dbReference type="Proteomes" id="UP001139193"/>
    </source>
</evidence>
<evidence type="ECO:0000259" key="1">
    <source>
        <dbReference type="Pfam" id="PF12728"/>
    </source>
</evidence>
<evidence type="ECO:0000313" key="2">
    <source>
        <dbReference type="EMBL" id="MCI1187864.1"/>
    </source>
</evidence>
<dbReference type="SUPFAM" id="SSF46955">
    <property type="entry name" value="Putative DNA-binding domain"/>
    <property type="match status" value="1"/>
</dbReference>
<gene>
    <name evidence="2" type="ORF">MON38_10570</name>
</gene>
<dbReference type="Proteomes" id="UP001139193">
    <property type="component" value="Unassembled WGS sequence"/>
</dbReference>